<evidence type="ECO:0008006" key="2">
    <source>
        <dbReference type="Google" id="ProtNLM"/>
    </source>
</evidence>
<proteinExistence type="predicted"/>
<dbReference type="AlphaFoldDB" id="X1NV87"/>
<feature type="non-terminal residue" evidence="1">
    <location>
        <position position="1"/>
    </location>
</feature>
<name>X1NV87_9ZZZZ</name>
<dbReference type="PANTHER" id="PTHR37292">
    <property type="entry name" value="VNG6097C"/>
    <property type="match status" value="1"/>
</dbReference>
<gene>
    <name evidence="1" type="ORF">S06H3_34556</name>
</gene>
<dbReference type="PANTHER" id="PTHR37292:SF2">
    <property type="entry name" value="DUF262 DOMAIN-CONTAINING PROTEIN"/>
    <property type="match status" value="1"/>
</dbReference>
<comment type="caution">
    <text evidence="1">The sequence shown here is derived from an EMBL/GenBank/DDBJ whole genome shotgun (WGS) entry which is preliminary data.</text>
</comment>
<evidence type="ECO:0000313" key="1">
    <source>
        <dbReference type="EMBL" id="GAI30710.1"/>
    </source>
</evidence>
<organism evidence="1">
    <name type="scientific">marine sediment metagenome</name>
    <dbReference type="NCBI Taxonomy" id="412755"/>
    <lineage>
        <taxon>unclassified sequences</taxon>
        <taxon>metagenomes</taxon>
        <taxon>ecological metagenomes</taxon>
    </lineage>
</organism>
<dbReference type="EMBL" id="BARV01020753">
    <property type="protein sequence ID" value="GAI30710.1"/>
    <property type="molecule type" value="Genomic_DNA"/>
</dbReference>
<protein>
    <recommendedName>
        <fullName evidence="2">DUF1524 domain-containing protein</fullName>
    </recommendedName>
</protein>
<sequence>QPVDDLNLMGESFNFEKDFILKASLVLSDIKTVAFRIYNFNRDNMLKIEKLWPKIKEALTITVRLLTTWGYSRDTLVSNNAVIPLVYYILRKGNPKGIITSTDFAADRERMQRWLMRALLKRTFGGQSDNVLTNIRRVISESSDSFPEDEIYESLRGTAKSMAFDEDQIDGLLDTRYGHSGTFTVLALLYPWLKFDQHFHIDHIFPRSMFKPKILRKNGISKQERNRRGLYLFGILS</sequence>
<accession>X1NV87</accession>
<reference evidence="1" key="1">
    <citation type="journal article" date="2014" name="Front. Microbiol.">
        <title>High frequency of phylogenetically diverse reductive dehalogenase-homologous genes in deep subseafloor sedimentary metagenomes.</title>
        <authorList>
            <person name="Kawai M."/>
            <person name="Futagami T."/>
            <person name="Toyoda A."/>
            <person name="Takaki Y."/>
            <person name="Nishi S."/>
            <person name="Hori S."/>
            <person name="Arai W."/>
            <person name="Tsubouchi T."/>
            <person name="Morono Y."/>
            <person name="Uchiyama I."/>
            <person name="Ito T."/>
            <person name="Fujiyama A."/>
            <person name="Inagaki F."/>
            <person name="Takami H."/>
        </authorList>
    </citation>
    <scope>NUCLEOTIDE SEQUENCE</scope>
    <source>
        <strain evidence="1">Expedition CK06-06</strain>
    </source>
</reference>